<protein>
    <recommendedName>
        <fullName evidence="1">DUF5641 domain-containing protein</fullName>
    </recommendedName>
</protein>
<dbReference type="AlphaFoldDB" id="A0A8X6UQG4"/>
<keyword evidence="3" id="KW-1185">Reference proteome</keyword>
<evidence type="ECO:0000259" key="1">
    <source>
        <dbReference type="Pfam" id="PF18701"/>
    </source>
</evidence>
<dbReference type="Proteomes" id="UP000887013">
    <property type="component" value="Unassembled WGS sequence"/>
</dbReference>
<gene>
    <name evidence="2" type="ORF">NPIL_165921</name>
</gene>
<evidence type="ECO:0000313" key="2">
    <source>
        <dbReference type="EMBL" id="GFU48749.1"/>
    </source>
</evidence>
<feature type="domain" description="DUF5641" evidence="1">
    <location>
        <begin position="53"/>
        <end position="99"/>
    </location>
</feature>
<dbReference type="InterPro" id="IPR040676">
    <property type="entry name" value="DUF5641"/>
</dbReference>
<name>A0A8X6UQG4_NEPPI</name>
<accession>A0A8X6UQG4</accession>
<comment type="caution">
    <text evidence="2">The sequence shown here is derived from an EMBL/GenBank/DDBJ whole genome shotgun (WGS) entry which is preliminary data.</text>
</comment>
<dbReference type="OrthoDB" id="6436503at2759"/>
<reference evidence="2" key="1">
    <citation type="submission" date="2020-08" db="EMBL/GenBank/DDBJ databases">
        <title>Multicomponent nature underlies the extraordinary mechanical properties of spider dragline silk.</title>
        <authorList>
            <person name="Kono N."/>
            <person name="Nakamura H."/>
            <person name="Mori M."/>
            <person name="Yoshida Y."/>
            <person name="Ohtoshi R."/>
            <person name="Malay A.D."/>
            <person name="Moran D.A.P."/>
            <person name="Tomita M."/>
            <person name="Numata K."/>
            <person name="Arakawa K."/>
        </authorList>
    </citation>
    <scope>NUCLEOTIDE SEQUENCE</scope>
</reference>
<sequence length="106" mass="12225">MAIILDSKRRKTILRVLSKCILCKKYIDRSVETLPSTLPEDRIRDASVFEVTGQDNLKRSDWLIGRVIDIYPGKDNKVREVKMKTKAGELIRSVKKLYPVELSSFT</sequence>
<proteinExistence type="predicted"/>
<organism evidence="2 3">
    <name type="scientific">Nephila pilipes</name>
    <name type="common">Giant wood spider</name>
    <name type="synonym">Nephila maculata</name>
    <dbReference type="NCBI Taxonomy" id="299642"/>
    <lineage>
        <taxon>Eukaryota</taxon>
        <taxon>Metazoa</taxon>
        <taxon>Ecdysozoa</taxon>
        <taxon>Arthropoda</taxon>
        <taxon>Chelicerata</taxon>
        <taxon>Arachnida</taxon>
        <taxon>Araneae</taxon>
        <taxon>Araneomorphae</taxon>
        <taxon>Entelegynae</taxon>
        <taxon>Araneoidea</taxon>
        <taxon>Nephilidae</taxon>
        <taxon>Nephila</taxon>
    </lineage>
</organism>
<evidence type="ECO:0000313" key="3">
    <source>
        <dbReference type="Proteomes" id="UP000887013"/>
    </source>
</evidence>
<dbReference type="EMBL" id="BMAW01037509">
    <property type="protein sequence ID" value="GFU48749.1"/>
    <property type="molecule type" value="Genomic_DNA"/>
</dbReference>
<dbReference type="Pfam" id="PF18701">
    <property type="entry name" value="DUF5641"/>
    <property type="match status" value="1"/>
</dbReference>